<comment type="function">
    <text evidence="1">Part of the tripartite ATP-independent periplasmic (TRAP) transport system.</text>
</comment>
<keyword evidence="2" id="KW-0472">Membrane</keyword>
<name>A0A5N3PGP9_9HYPH</name>
<organism evidence="4 5">
    <name type="scientific">Microvirga brassicacearum</name>
    <dbReference type="NCBI Taxonomy" id="2580413"/>
    <lineage>
        <taxon>Bacteria</taxon>
        <taxon>Pseudomonadati</taxon>
        <taxon>Pseudomonadota</taxon>
        <taxon>Alphaproteobacteria</taxon>
        <taxon>Hyphomicrobiales</taxon>
        <taxon>Methylobacteriaceae</taxon>
        <taxon>Microvirga</taxon>
    </lineage>
</organism>
<evidence type="ECO:0000256" key="2">
    <source>
        <dbReference type="SAM" id="Phobius"/>
    </source>
</evidence>
<comment type="subcellular location">
    <subcellularLocation>
        <location evidence="1">Cell inner membrane</location>
        <topology evidence="1">Multi-pass membrane protein</topology>
    </subcellularLocation>
</comment>
<accession>A0A5N3PGP9</accession>
<keyword evidence="1" id="KW-0813">Transport</keyword>
<protein>
    <submittedName>
        <fullName evidence="4">TRAP transporter permease</fullName>
    </submittedName>
</protein>
<sequence>MSQGVNAPEIAQMEAPAVVINPEHGLPESFGEGLTGRILFWIAVSFSTFQVVTSFGIPLDAPFMSTITLNHFLAVAMAAWAAWLVLQVMRGYRVLDGALAWVAIAVAFGLIIRFGGSLPSQVVRAMHVGFLCLVSGAMVANHRATSSPTRVLGWGIGIAGFAVGLYQWALYNDLVVRAGELTHLDMVVGIAALMILIYLVWQVMGIALPIVATVFLAYCLIGNWLPAPLDHRGYTLEQVIEHMSFGTEGIYAVPTLVSATYIFLFILFGAFMEKAGVIDFFNDISMAAFGSKQGGPGKVCVASSALMGTVSGSGVANVVASGQFTIPLMKRFGFPSAFAGGVEATSSMGGQIMPPVMGAVAFIMAETIDVPYAKIVEAAIVPAVLYFTACYLAVHLEAGKRGLKGLPRDELPKAWTEIKKSWYLITPLGVLVYLLFAGYTPLFAGAVGLSLTVALIMGIAIVAGLAVPALRVAFWIGLALVSAYSLASSVSLVVAVVAVLAIWNSFSGRGRLTLQACVDAMADGARQALPVGLACAVVGIVIGTMTLTGLGTIIGTWMISIGKDNMFLALVLTMIFSLILGMGIPTIPNYIITSSLAAPILLNLDVPLIVSHMFVFYFGIMADLTPPVALAAFAAAPMAKVSGMKIGVQAIKIALPGFIVPYMAVYDPALMLQPVAGLEGTGYWLAVVYVVVKACLALGLWGVAAVGYFRAPLTWWERLWAAAAAALLVLAVPITDEAGFVLAIAFIGLHVWRTRATVTTVSG</sequence>
<keyword evidence="2" id="KW-1133">Transmembrane helix</keyword>
<feature type="transmembrane region" description="Helical" evidence="2">
    <location>
        <begin position="208"/>
        <end position="229"/>
    </location>
</feature>
<comment type="caution">
    <text evidence="4">The sequence shown here is derived from an EMBL/GenBank/DDBJ whole genome shotgun (WGS) entry which is preliminary data.</text>
</comment>
<dbReference type="AlphaFoldDB" id="A0A5N3PGP9"/>
<dbReference type="EMBL" id="VCMV01000003">
    <property type="protein sequence ID" value="KAB0268910.1"/>
    <property type="molecule type" value="Genomic_DNA"/>
</dbReference>
<feature type="transmembrane region" description="Helical" evidence="2">
    <location>
        <begin position="684"/>
        <end position="707"/>
    </location>
</feature>
<feature type="domain" description="TRAP C4-dicarboxylate transport system permease DctM subunit" evidence="3">
    <location>
        <begin position="194"/>
        <end position="494"/>
    </location>
</feature>
<dbReference type="Pfam" id="PF06808">
    <property type="entry name" value="DctM"/>
    <property type="match status" value="1"/>
</dbReference>
<dbReference type="InterPro" id="IPR011853">
    <property type="entry name" value="TRAP_DctM-Dct_fused"/>
</dbReference>
<evidence type="ECO:0000313" key="4">
    <source>
        <dbReference type="EMBL" id="KAB0268910.1"/>
    </source>
</evidence>
<feature type="transmembrane region" description="Helical" evidence="2">
    <location>
        <begin position="63"/>
        <end position="86"/>
    </location>
</feature>
<reference evidence="4 5" key="1">
    <citation type="journal article" date="2019" name="Microorganisms">
        <title>Genome Insights into the Novel Species Microvirga brassicacearum, a Rapeseed Endophyte with Biotechnological Potential.</title>
        <authorList>
            <person name="Jimenez-Gomez A."/>
            <person name="Saati-Santamaria Z."/>
            <person name="Igual J.M."/>
            <person name="Rivas R."/>
            <person name="Mateos P.F."/>
            <person name="Garcia-Fraile P."/>
        </authorList>
    </citation>
    <scope>NUCLEOTIDE SEQUENCE [LARGE SCALE GENOMIC DNA]</scope>
    <source>
        <strain evidence="4 5">CDVBN77</strain>
    </source>
</reference>
<feature type="transmembrane region" description="Helical" evidence="2">
    <location>
        <begin position="422"/>
        <end position="440"/>
    </location>
</feature>
<keyword evidence="1" id="KW-1003">Cell membrane</keyword>
<evidence type="ECO:0000256" key="1">
    <source>
        <dbReference type="RuleBase" id="RU369079"/>
    </source>
</evidence>
<dbReference type="PANTHER" id="PTHR43849:SF2">
    <property type="entry name" value="BLL3936 PROTEIN"/>
    <property type="match status" value="1"/>
</dbReference>
<dbReference type="RefSeq" id="WP_150941967.1">
    <property type="nucleotide sequence ID" value="NZ_VCMV01000003.1"/>
</dbReference>
<feature type="transmembrane region" description="Helical" evidence="2">
    <location>
        <begin position="646"/>
        <end position="664"/>
    </location>
</feature>
<dbReference type="GO" id="GO:0005886">
    <property type="term" value="C:plasma membrane"/>
    <property type="evidence" value="ECO:0007669"/>
    <property type="project" value="UniProtKB-SubCell"/>
</dbReference>
<keyword evidence="1" id="KW-0997">Cell inner membrane</keyword>
<dbReference type="InterPro" id="IPR010656">
    <property type="entry name" value="DctM"/>
</dbReference>
<feature type="transmembrane region" description="Helical" evidence="2">
    <location>
        <begin position="181"/>
        <end position="201"/>
    </location>
</feature>
<feature type="transmembrane region" description="Helical" evidence="2">
    <location>
        <begin position="719"/>
        <end position="752"/>
    </location>
</feature>
<feature type="transmembrane region" description="Helical" evidence="2">
    <location>
        <begin position="98"/>
        <end position="116"/>
    </location>
</feature>
<keyword evidence="2" id="KW-0812">Transmembrane</keyword>
<feature type="transmembrane region" description="Helical" evidence="2">
    <location>
        <begin position="249"/>
        <end position="271"/>
    </location>
</feature>
<feature type="transmembrane region" description="Helical" evidence="2">
    <location>
        <begin position="151"/>
        <end position="169"/>
    </location>
</feature>
<dbReference type="PANTHER" id="PTHR43849">
    <property type="entry name" value="BLL3936 PROTEIN"/>
    <property type="match status" value="1"/>
</dbReference>
<evidence type="ECO:0000259" key="3">
    <source>
        <dbReference type="Pfam" id="PF06808"/>
    </source>
</evidence>
<keyword evidence="5" id="KW-1185">Reference proteome</keyword>
<feature type="transmembrane region" description="Helical" evidence="2">
    <location>
        <begin position="474"/>
        <end position="503"/>
    </location>
</feature>
<feature type="transmembrane region" description="Helical" evidence="2">
    <location>
        <begin position="531"/>
        <end position="554"/>
    </location>
</feature>
<feature type="transmembrane region" description="Helical" evidence="2">
    <location>
        <begin position="122"/>
        <end position="139"/>
    </location>
</feature>
<feature type="transmembrane region" description="Helical" evidence="2">
    <location>
        <begin position="566"/>
        <end position="588"/>
    </location>
</feature>
<dbReference type="Proteomes" id="UP000325684">
    <property type="component" value="Unassembled WGS sequence"/>
</dbReference>
<dbReference type="OrthoDB" id="9759894at2"/>
<dbReference type="GO" id="GO:0022857">
    <property type="term" value="F:transmembrane transporter activity"/>
    <property type="evidence" value="ECO:0007669"/>
    <property type="project" value="UniProtKB-UniRule"/>
</dbReference>
<feature type="transmembrane region" description="Helical" evidence="2">
    <location>
        <begin position="38"/>
        <end position="57"/>
    </location>
</feature>
<dbReference type="NCBIfam" id="TIGR02123">
    <property type="entry name" value="TRAP_fused"/>
    <property type="match status" value="1"/>
</dbReference>
<feature type="transmembrane region" description="Helical" evidence="2">
    <location>
        <begin position="446"/>
        <end position="467"/>
    </location>
</feature>
<evidence type="ECO:0000313" key="5">
    <source>
        <dbReference type="Proteomes" id="UP000325684"/>
    </source>
</evidence>
<feature type="transmembrane region" description="Helical" evidence="2">
    <location>
        <begin position="608"/>
        <end position="634"/>
    </location>
</feature>
<gene>
    <name evidence="4" type="ORF">FEZ63_01990</name>
</gene>
<proteinExistence type="predicted"/>